<keyword evidence="2" id="KW-1133">Transmembrane helix</keyword>
<feature type="region of interest" description="Disordered" evidence="1">
    <location>
        <begin position="15"/>
        <end position="109"/>
    </location>
</feature>
<sequence length="354" mass="38171">MQDDTLARWSLDTVRLETGNDGIRAGSSAAAGETTQPEASSSRGQAGPLPAKQGEIGYVEPTPPEPAHLPTPLDVHTASPLPAVHPAERSSAGPAPSAEPANDHVSTHSAHSAHSKLLKIFKPKHIPTLFSIQLTTLCLFLLHLAVLAGTIAGWALLVQHLSKVQASSNNNASFSVTTSTIFVHVAFGLACMAQLIFIERRIFRMRAEHYYYQHPGLPLHTHGGEMNMGFAPWNRPPLPTYAAALAQSGVGTGDVEDSAIAVPPPPAYGHTRGSTLLLSGFMNNTLRAERHEARERARQGGGAEGSPHASWLSEASRPVSYLSHDEEWEERSDALRTVRLEETLARLEEARTRD</sequence>
<keyword evidence="2" id="KW-0472">Membrane</keyword>
<dbReference type="EMBL" id="JH930476">
    <property type="protein sequence ID" value="EKM51669.1"/>
    <property type="molecule type" value="Genomic_DNA"/>
</dbReference>
<reference evidence="3 4" key="1">
    <citation type="journal article" date="2012" name="BMC Genomics">
        <title>Comparative genomics of the white-rot fungi, Phanerochaete carnosa and P. chrysosporium, to elucidate the genetic basis of the distinct wood types they colonize.</title>
        <authorList>
            <person name="Suzuki H."/>
            <person name="MacDonald J."/>
            <person name="Syed K."/>
            <person name="Salamov A."/>
            <person name="Hori C."/>
            <person name="Aerts A."/>
            <person name="Henrissat B."/>
            <person name="Wiebenga A."/>
            <person name="vanKuyk P.A."/>
            <person name="Barry K."/>
            <person name="Lindquist E."/>
            <person name="LaButti K."/>
            <person name="Lapidus A."/>
            <person name="Lucas S."/>
            <person name="Coutinho P."/>
            <person name="Gong Y."/>
            <person name="Samejima M."/>
            <person name="Mahadevan R."/>
            <person name="Abou-Zaid M."/>
            <person name="de Vries R.P."/>
            <person name="Igarashi K."/>
            <person name="Yadav J.S."/>
            <person name="Grigoriev I.V."/>
            <person name="Master E.R."/>
        </authorList>
    </citation>
    <scope>NUCLEOTIDE SEQUENCE [LARGE SCALE GENOMIC DNA]</scope>
    <source>
        <strain evidence="3 4">HHB-10118-sp</strain>
    </source>
</reference>
<dbReference type="OrthoDB" id="2596855at2759"/>
<feature type="compositionally biased region" description="Low complexity" evidence="1">
    <location>
        <begin position="89"/>
        <end position="100"/>
    </location>
</feature>
<dbReference type="KEGG" id="pco:PHACADRAFT_261944"/>
<dbReference type="RefSeq" id="XP_007399476.1">
    <property type="nucleotide sequence ID" value="XM_007399414.1"/>
</dbReference>
<gene>
    <name evidence="3" type="ORF">PHACADRAFT_261944</name>
</gene>
<evidence type="ECO:0000313" key="3">
    <source>
        <dbReference type="EMBL" id="EKM51669.1"/>
    </source>
</evidence>
<proteinExistence type="predicted"/>
<keyword evidence="2" id="KW-0812">Transmembrane</keyword>
<evidence type="ECO:0000256" key="1">
    <source>
        <dbReference type="SAM" id="MobiDB-lite"/>
    </source>
</evidence>
<feature type="region of interest" description="Disordered" evidence="1">
    <location>
        <begin position="290"/>
        <end position="316"/>
    </location>
</feature>
<name>K5VYI2_PHACS</name>
<dbReference type="InParanoid" id="K5VYI2"/>
<evidence type="ECO:0000313" key="4">
    <source>
        <dbReference type="Proteomes" id="UP000008370"/>
    </source>
</evidence>
<dbReference type="AlphaFoldDB" id="K5VYI2"/>
<feature type="compositionally biased region" description="Polar residues" evidence="1">
    <location>
        <begin position="33"/>
        <end position="44"/>
    </location>
</feature>
<feature type="transmembrane region" description="Helical" evidence="2">
    <location>
        <begin position="176"/>
        <end position="198"/>
    </location>
</feature>
<accession>K5VYI2</accession>
<evidence type="ECO:0000256" key="2">
    <source>
        <dbReference type="SAM" id="Phobius"/>
    </source>
</evidence>
<organism evidence="3 4">
    <name type="scientific">Phanerochaete carnosa (strain HHB-10118-sp)</name>
    <name type="common">White-rot fungus</name>
    <name type="synonym">Peniophora carnosa</name>
    <dbReference type="NCBI Taxonomy" id="650164"/>
    <lineage>
        <taxon>Eukaryota</taxon>
        <taxon>Fungi</taxon>
        <taxon>Dikarya</taxon>
        <taxon>Basidiomycota</taxon>
        <taxon>Agaricomycotina</taxon>
        <taxon>Agaricomycetes</taxon>
        <taxon>Polyporales</taxon>
        <taxon>Phanerochaetaceae</taxon>
        <taxon>Phanerochaete</taxon>
    </lineage>
</organism>
<protein>
    <submittedName>
        <fullName evidence="3">Uncharacterized protein</fullName>
    </submittedName>
</protein>
<feature type="transmembrane region" description="Helical" evidence="2">
    <location>
        <begin position="129"/>
        <end position="156"/>
    </location>
</feature>
<dbReference type="Proteomes" id="UP000008370">
    <property type="component" value="Unassembled WGS sequence"/>
</dbReference>
<dbReference type="GeneID" id="18918138"/>
<dbReference type="HOGENOM" id="CLU_062080_0_0_1"/>
<keyword evidence="4" id="KW-1185">Reference proteome</keyword>
<dbReference type="STRING" id="650164.K5VYI2"/>